<dbReference type="RefSeq" id="XP_033656049.1">
    <property type="nucleotide sequence ID" value="XM_033802633.1"/>
</dbReference>
<feature type="region of interest" description="Disordered" evidence="5">
    <location>
        <begin position="180"/>
        <end position="256"/>
    </location>
</feature>
<organism evidence="6 7">
    <name type="scientific">Westerdykella ornata</name>
    <dbReference type="NCBI Taxonomy" id="318751"/>
    <lineage>
        <taxon>Eukaryota</taxon>
        <taxon>Fungi</taxon>
        <taxon>Dikarya</taxon>
        <taxon>Ascomycota</taxon>
        <taxon>Pezizomycotina</taxon>
        <taxon>Dothideomycetes</taxon>
        <taxon>Pleosporomycetidae</taxon>
        <taxon>Pleosporales</taxon>
        <taxon>Sporormiaceae</taxon>
        <taxon>Westerdykella</taxon>
    </lineage>
</organism>
<dbReference type="InterPro" id="IPR024060">
    <property type="entry name" value="Ureidoglycolate_lyase_dom_sf"/>
</dbReference>
<reference evidence="6" key="1">
    <citation type="journal article" date="2020" name="Stud. Mycol.">
        <title>101 Dothideomycetes genomes: a test case for predicting lifestyles and emergence of pathogens.</title>
        <authorList>
            <person name="Haridas S."/>
            <person name="Albert R."/>
            <person name="Binder M."/>
            <person name="Bloem J."/>
            <person name="Labutti K."/>
            <person name="Salamov A."/>
            <person name="Andreopoulos B."/>
            <person name="Baker S."/>
            <person name="Barry K."/>
            <person name="Bills G."/>
            <person name="Bluhm B."/>
            <person name="Cannon C."/>
            <person name="Castanera R."/>
            <person name="Culley D."/>
            <person name="Daum C."/>
            <person name="Ezra D."/>
            <person name="Gonzalez J."/>
            <person name="Henrissat B."/>
            <person name="Kuo A."/>
            <person name="Liang C."/>
            <person name="Lipzen A."/>
            <person name="Lutzoni F."/>
            <person name="Magnuson J."/>
            <person name="Mondo S."/>
            <person name="Nolan M."/>
            <person name="Ohm R."/>
            <person name="Pangilinan J."/>
            <person name="Park H.-J."/>
            <person name="Ramirez L."/>
            <person name="Alfaro M."/>
            <person name="Sun H."/>
            <person name="Tritt A."/>
            <person name="Yoshinaga Y."/>
            <person name="Zwiers L.-H."/>
            <person name="Turgeon B."/>
            <person name="Goodwin S."/>
            <person name="Spatafora J."/>
            <person name="Crous P."/>
            <person name="Grigoriev I."/>
        </authorList>
    </citation>
    <scope>NUCLEOTIDE SEQUENCE</scope>
    <source>
        <strain evidence="6">CBS 379.55</strain>
    </source>
</reference>
<dbReference type="GO" id="GO:0050385">
    <property type="term" value="F:ureidoglycolate lyase activity"/>
    <property type="evidence" value="ECO:0007669"/>
    <property type="project" value="UniProtKB-EC"/>
</dbReference>
<evidence type="ECO:0000256" key="3">
    <source>
        <dbReference type="ARBA" id="ARBA00023239"/>
    </source>
</evidence>
<feature type="compositionally biased region" description="Low complexity" evidence="5">
    <location>
        <begin position="217"/>
        <end position="241"/>
    </location>
</feature>
<name>A0A6A6JPC9_WESOR</name>
<dbReference type="EMBL" id="ML986488">
    <property type="protein sequence ID" value="KAF2278510.1"/>
    <property type="molecule type" value="Genomic_DNA"/>
</dbReference>
<proteinExistence type="predicted"/>
<evidence type="ECO:0000256" key="2">
    <source>
        <dbReference type="ARBA" id="ARBA00022631"/>
    </source>
</evidence>
<accession>A0A6A6JPC9</accession>
<keyword evidence="7" id="KW-1185">Reference proteome</keyword>
<protein>
    <recommendedName>
        <fullName evidence="8">Ureidoglycolate hydrolase</fullName>
    </recommendedName>
</protein>
<dbReference type="GO" id="GO:0004848">
    <property type="term" value="F:ureidoglycolate hydrolase activity"/>
    <property type="evidence" value="ECO:0007669"/>
    <property type="project" value="InterPro"/>
</dbReference>
<gene>
    <name evidence="6" type="ORF">EI97DRAFT_499924</name>
</gene>
<evidence type="ECO:0000256" key="5">
    <source>
        <dbReference type="SAM" id="MobiDB-lite"/>
    </source>
</evidence>
<dbReference type="GO" id="GO:0006144">
    <property type="term" value="P:purine nucleobase metabolic process"/>
    <property type="evidence" value="ECO:0007669"/>
    <property type="project" value="UniProtKB-KW"/>
</dbReference>
<dbReference type="OrthoDB" id="10266039at2759"/>
<evidence type="ECO:0000256" key="4">
    <source>
        <dbReference type="ARBA" id="ARBA00047684"/>
    </source>
</evidence>
<evidence type="ECO:0000313" key="6">
    <source>
        <dbReference type="EMBL" id="KAF2278510.1"/>
    </source>
</evidence>
<dbReference type="InterPro" id="IPR047233">
    <property type="entry name" value="UAH_cupin"/>
</dbReference>
<feature type="region of interest" description="Disordered" evidence="5">
    <location>
        <begin position="94"/>
        <end position="134"/>
    </location>
</feature>
<dbReference type="Pfam" id="PF04115">
    <property type="entry name" value="Ureidogly_lyase"/>
    <property type="match status" value="1"/>
</dbReference>
<dbReference type="GO" id="GO:0000256">
    <property type="term" value="P:allantoin catabolic process"/>
    <property type="evidence" value="ECO:0007669"/>
    <property type="project" value="InterPro"/>
</dbReference>
<dbReference type="Gene3D" id="2.60.120.480">
    <property type="entry name" value="Ureidoglycolate hydrolase"/>
    <property type="match status" value="1"/>
</dbReference>
<feature type="compositionally biased region" description="Acidic residues" evidence="5">
    <location>
        <begin position="109"/>
        <end position="122"/>
    </location>
</feature>
<feature type="compositionally biased region" description="Polar residues" evidence="5">
    <location>
        <begin position="21"/>
        <end position="33"/>
    </location>
</feature>
<comment type="catalytic activity">
    <reaction evidence="4">
        <text>(S)-ureidoglycolate = urea + glyoxylate</text>
        <dbReference type="Rhea" id="RHEA:11304"/>
        <dbReference type="ChEBI" id="CHEBI:16199"/>
        <dbReference type="ChEBI" id="CHEBI:36655"/>
        <dbReference type="ChEBI" id="CHEBI:57296"/>
        <dbReference type="EC" id="4.3.2.3"/>
    </reaction>
</comment>
<dbReference type="Proteomes" id="UP000800097">
    <property type="component" value="Unassembled WGS sequence"/>
</dbReference>
<dbReference type="InterPro" id="IPR007247">
    <property type="entry name" value="Ureidogly_lyase"/>
</dbReference>
<feature type="compositionally biased region" description="Gly residues" evidence="5">
    <location>
        <begin position="123"/>
        <end position="133"/>
    </location>
</feature>
<dbReference type="CDD" id="cd20298">
    <property type="entry name" value="cupin_UAH"/>
    <property type="match status" value="1"/>
</dbReference>
<dbReference type="PANTHER" id="PTHR21221">
    <property type="entry name" value="UREIDOGLYCOLATE HYDROLASE"/>
    <property type="match status" value="1"/>
</dbReference>
<dbReference type="AlphaFoldDB" id="A0A6A6JPC9"/>
<dbReference type="SUPFAM" id="SSF51182">
    <property type="entry name" value="RmlC-like cupins"/>
    <property type="match status" value="1"/>
</dbReference>
<dbReference type="PANTHER" id="PTHR21221:SF1">
    <property type="entry name" value="UREIDOGLYCOLATE LYASE"/>
    <property type="match status" value="1"/>
</dbReference>
<dbReference type="InterPro" id="IPR011051">
    <property type="entry name" value="RmlC_Cupin_sf"/>
</dbReference>
<feature type="region of interest" description="Disordered" evidence="5">
    <location>
        <begin position="21"/>
        <end position="52"/>
    </location>
</feature>
<evidence type="ECO:0008006" key="8">
    <source>
        <dbReference type="Google" id="ProtNLM"/>
    </source>
</evidence>
<evidence type="ECO:0000256" key="1">
    <source>
        <dbReference type="ARBA" id="ARBA00011738"/>
    </source>
</evidence>
<sequence>MPPSIPAPSIRVPIESLSQPSFSQFGTVIQNPAHTAPSRQPPPQETPKPESANQGTALKFLDVTLPTNLYHLAPSRRPARPVVNMFVCAPRDLRPHEPSSSMPSSWGDIDLDDDDEEEEEEGGGASGLAGLRGGSKRRDLFDVHILERHPYTTQTFIPMGLGVNEKHTQYLVIVAPTLPASQSHSHDRKDLRPPPYPLPSRPKKRNSLKDIFARARPSPYTNSTSPPSTTTTPHASSSLAPLHPSQRPKGPGLPDLRNIRAFIANGTQAVTYGPGTWHAPMVVIGDRPIDFVVVQFANGVGGEDCQEVVLKKGEGKEEGVVVCVDRDWGGRVVVKAGPGARRVRAKLIQSLVPSAQTLPSRPLANMNDDSGTTT</sequence>
<keyword evidence="2" id="KW-0659">Purine metabolism</keyword>
<keyword evidence="3" id="KW-0456">Lyase</keyword>
<dbReference type="GeneID" id="54555808"/>
<evidence type="ECO:0000313" key="7">
    <source>
        <dbReference type="Proteomes" id="UP000800097"/>
    </source>
</evidence>
<comment type="subunit">
    <text evidence="1">Homodimer.</text>
</comment>